<evidence type="ECO:0000313" key="2">
    <source>
        <dbReference type="Proteomes" id="UP001215598"/>
    </source>
</evidence>
<keyword evidence="2" id="KW-1185">Reference proteome</keyword>
<evidence type="ECO:0000313" key="1">
    <source>
        <dbReference type="EMBL" id="KAJ7742018.1"/>
    </source>
</evidence>
<dbReference type="EMBL" id="JARKIB010000096">
    <property type="protein sequence ID" value="KAJ7742018.1"/>
    <property type="molecule type" value="Genomic_DNA"/>
</dbReference>
<gene>
    <name evidence="1" type="ORF">B0H16DRAFT_1323503</name>
</gene>
<accession>A0AAD7N2W9</accession>
<proteinExistence type="predicted"/>
<organism evidence="1 2">
    <name type="scientific">Mycena metata</name>
    <dbReference type="NCBI Taxonomy" id="1033252"/>
    <lineage>
        <taxon>Eukaryota</taxon>
        <taxon>Fungi</taxon>
        <taxon>Dikarya</taxon>
        <taxon>Basidiomycota</taxon>
        <taxon>Agaricomycotina</taxon>
        <taxon>Agaricomycetes</taxon>
        <taxon>Agaricomycetidae</taxon>
        <taxon>Agaricales</taxon>
        <taxon>Marasmiineae</taxon>
        <taxon>Mycenaceae</taxon>
        <taxon>Mycena</taxon>
    </lineage>
</organism>
<sequence length="182" mass="20446">MAALGAKQSVAVALDITSAKAALTDIELVLRGPSRGRGGGFTPPDLSPWVRIRMEGIRSHLAQYTHPNSITYGKWALSARQAAIGAGRNVYCARRFANLSREYIANWKVLPINPYGTWKQSMLSDEDLATDVREHLQELGKFITADKLVDYLSREDVMNKHGLDRKISIWTARRYLNELGYR</sequence>
<comment type="caution">
    <text evidence="1">The sequence shown here is derived from an EMBL/GenBank/DDBJ whole genome shotgun (WGS) entry which is preliminary data.</text>
</comment>
<reference evidence="1" key="1">
    <citation type="submission" date="2023-03" db="EMBL/GenBank/DDBJ databases">
        <title>Massive genome expansion in bonnet fungi (Mycena s.s.) driven by repeated elements and novel gene families across ecological guilds.</title>
        <authorList>
            <consortium name="Lawrence Berkeley National Laboratory"/>
            <person name="Harder C.B."/>
            <person name="Miyauchi S."/>
            <person name="Viragh M."/>
            <person name="Kuo A."/>
            <person name="Thoen E."/>
            <person name="Andreopoulos B."/>
            <person name="Lu D."/>
            <person name="Skrede I."/>
            <person name="Drula E."/>
            <person name="Henrissat B."/>
            <person name="Morin E."/>
            <person name="Kohler A."/>
            <person name="Barry K."/>
            <person name="LaButti K."/>
            <person name="Morin E."/>
            <person name="Salamov A."/>
            <person name="Lipzen A."/>
            <person name="Mereny Z."/>
            <person name="Hegedus B."/>
            <person name="Baldrian P."/>
            <person name="Stursova M."/>
            <person name="Weitz H."/>
            <person name="Taylor A."/>
            <person name="Grigoriev I.V."/>
            <person name="Nagy L.G."/>
            <person name="Martin F."/>
            <person name="Kauserud H."/>
        </authorList>
    </citation>
    <scope>NUCLEOTIDE SEQUENCE</scope>
    <source>
        <strain evidence="1">CBHHK182m</strain>
    </source>
</reference>
<protein>
    <submittedName>
        <fullName evidence="1">Uncharacterized protein</fullName>
    </submittedName>
</protein>
<dbReference type="Proteomes" id="UP001215598">
    <property type="component" value="Unassembled WGS sequence"/>
</dbReference>
<dbReference type="AlphaFoldDB" id="A0AAD7N2W9"/>
<name>A0AAD7N2W9_9AGAR</name>